<dbReference type="InterPro" id="IPR019627">
    <property type="entry name" value="YAcAr"/>
</dbReference>
<dbReference type="Proteomes" id="UP000596427">
    <property type="component" value="Chromosome"/>
</dbReference>
<name>A0A974PPM9_9HYPH</name>
<organism evidence="3 4">
    <name type="scientific">Xanthobacter dioxanivorans</name>
    <dbReference type="NCBI Taxonomy" id="2528964"/>
    <lineage>
        <taxon>Bacteria</taxon>
        <taxon>Pseudomonadati</taxon>
        <taxon>Pseudomonadota</taxon>
        <taxon>Alphaproteobacteria</taxon>
        <taxon>Hyphomicrobiales</taxon>
        <taxon>Xanthobacteraceae</taxon>
        <taxon>Xanthobacter</taxon>
    </lineage>
</organism>
<dbReference type="Pfam" id="PF10686">
    <property type="entry name" value="YAcAr"/>
    <property type="match status" value="1"/>
</dbReference>
<protein>
    <submittedName>
        <fullName evidence="3">DUF2493 domain-containing protein</fullName>
    </submittedName>
</protein>
<evidence type="ECO:0000259" key="2">
    <source>
        <dbReference type="Pfam" id="PF10686"/>
    </source>
</evidence>
<accession>A0A974PPM9</accession>
<gene>
    <name evidence="3" type="ORF">EZH22_01445</name>
</gene>
<sequence>MGAEHDEPRHTSSPTDHLLQELQLYGYRPFDDEPDPRPLPEADRITGAITDIFDALIVTLQDTRLEPDLPDLLWSTVHLFHRAAGRISGTLDDNEQGQRRSQQEQDGSEVRSVELERLIAEGQSLVERRDAFELMRDEAADAFERHTGSVWRPRTGSLVNHRNLTSALIDSRDFLTARRRSETEVLMPAGPKIAFSGGDTADHKLIWAKLDQVHAKHPDMVLLHGGSPKGAERIAACWADARKVPQVAFKPDWTKHAKAAPFKRNDQMLAVMPIGVIIFPGTGIQDNLADKARKLGIPVYRFGSGGA</sequence>
<dbReference type="RefSeq" id="WP_203194053.1">
    <property type="nucleotide sequence ID" value="NZ_CP063362.1"/>
</dbReference>
<feature type="domain" description="YspA cpYpsA-related SLOG" evidence="2">
    <location>
        <begin position="191"/>
        <end position="256"/>
    </location>
</feature>
<feature type="compositionally biased region" description="Basic and acidic residues" evidence="1">
    <location>
        <begin position="96"/>
        <end position="111"/>
    </location>
</feature>
<feature type="region of interest" description="Disordered" evidence="1">
    <location>
        <begin position="89"/>
        <end position="111"/>
    </location>
</feature>
<dbReference type="KEGG" id="xdi:EZH22_01445"/>
<evidence type="ECO:0000313" key="4">
    <source>
        <dbReference type="Proteomes" id="UP000596427"/>
    </source>
</evidence>
<evidence type="ECO:0000313" key="3">
    <source>
        <dbReference type="EMBL" id="QRG07141.1"/>
    </source>
</evidence>
<dbReference type="EMBL" id="CP063362">
    <property type="protein sequence ID" value="QRG07141.1"/>
    <property type="molecule type" value="Genomic_DNA"/>
</dbReference>
<proteinExistence type="predicted"/>
<dbReference type="AlphaFoldDB" id="A0A974PPM9"/>
<keyword evidence="4" id="KW-1185">Reference proteome</keyword>
<evidence type="ECO:0000256" key="1">
    <source>
        <dbReference type="SAM" id="MobiDB-lite"/>
    </source>
</evidence>
<reference evidence="3 4" key="1">
    <citation type="submission" date="2020-10" db="EMBL/GenBank/DDBJ databases">
        <title>Degradation of 1,4-Dioxane by Xanthobacter sp. YN2, via a Novel Group-2 Soluble Di-Iron Monooxygenase.</title>
        <authorList>
            <person name="Ma F."/>
            <person name="Wang Y."/>
            <person name="Yang J."/>
            <person name="Guo H."/>
            <person name="Su D."/>
            <person name="Yu L."/>
        </authorList>
    </citation>
    <scope>NUCLEOTIDE SEQUENCE [LARGE SCALE GENOMIC DNA]</scope>
    <source>
        <strain evidence="3 4">YN2</strain>
    </source>
</reference>